<dbReference type="PANTHER" id="PTHR33510:SF5">
    <property type="entry name" value="PROTEIN TIC 20-II, CHLOROPLASTIC"/>
    <property type="match status" value="1"/>
</dbReference>
<evidence type="ECO:0000256" key="8">
    <source>
        <dbReference type="SAM" id="MobiDB-lite"/>
    </source>
</evidence>
<evidence type="ECO:0000256" key="6">
    <source>
        <dbReference type="ARBA" id="ARBA00023136"/>
    </source>
</evidence>
<keyword evidence="10" id="KW-0732">Signal</keyword>
<dbReference type="GO" id="GO:0005509">
    <property type="term" value="F:calcium ion binding"/>
    <property type="evidence" value="ECO:0007669"/>
    <property type="project" value="InterPro"/>
</dbReference>
<evidence type="ECO:0000256" key="7">
    <source>
        <dbReference type="SAM" id="Coils"/>
    </source>
</evidence>
<evidence type="ECO:0000259" key="11">
    <source>
        <dbReference type="PROSITE" id="PS50222"/>
    </source>
</evidence>
<dbReference type="PANTHER" id="PTHR33510">
    <property type="entry name" value="PROTEIN TIC 20-II, CHLOROPLASTIC"/>
    <property type="match status" value="1"/>
</dbReference>
<dbReference type="InterPro" id="IPR018247">
    <property type="entry name" value="EF_Hand_1_Ca_BS"/>
</dbReference>
<feature type="transmembrane region" description="Helical" evidence="9">
    <location>
        <begin position="314"/>
        <end position="336"/>
    </location>
</feature>
<evidence type="ECO:0000256" key="10">
    <source>
        <dbReference type="SAM" id="SignalP"/>
    </source>
</evidence>
<sequence length="390" mass="42984">MNLSTRQTALLLAVLTTTTDAFAPSRSATATFRAIVTSPKFGIVPKVPLRSAPVLKSADTDDEEIERLKSMAAKLRSEAANLEASQKQQIADAAERAFRKFDTNQDGEISLAELKAGLEKNLKMELSETRVKMLMHDFDKTGDGTLKLEEFVTVEQFRNKLDALARDEKAQALQAKRAAQQEEEASKFLQARLDMINDRAPTTQDKLISVLPYLFPLLDGLQFARFLVLENPDNPISGIIALSYALYRSIPFGGFIAFFALSFLSGNPTINRLIRYNMQQAIFLDIALFFPGLIAAVFSLVGGGKFLPQGVTEIGSDVMFVTLLATLGYCTVSSLLGGTPDKIPIISEAVNARIPTVDMFDVQGRFTPKRTDSPNAETDDDDERKKDKKD</sequence>
<gene>
    <name evidence="12" type="ORF">PTTT1_LOCUS53768</name>
</gene>
<dbReference type="EMBL" id="OU594950">
    <property type="protein sequence ID" value="CAG9294153.1"/>
    <property type="molecule type" value="Genomic_DNA"/>
</dbReference>
<organism evidence="12">
    <name type="scientific">Phaeodactylum tricornutum</name>
    <name type="common">Diatom</name>
    <dbReference type="NCBI Taxonomy" id="2850"/>
    <lineage>
        <taxon>Eukaryota</taxon>
        <taxon>Sar</taxon>
        <taxon>Stramenopiles</taxon>
        <taxon>Ochrophyta</taxon>
        <taxon>Bacillariophyta</taxon>
        <taxon>Bacillariophyceae</taxon>
        <taxon>Bacillariophycidae</taxon>
        <taxon>Naviculales</taxon>
        <taxon>Phaeodactylaceae</taxon>
        <taxon>Phaeodactylum</taxon>
    </lineage>
</organism>
<dbReference type="AlphaFoldDB" id="A0A8J9X9B1"/>
<keyword evidence="7" id="KW-0175">Coiled coil</keyword>
<dbReference type="Proteomes" id="UP000836788">
    <property type="component" value="Chromosome 9"/>
</dbReference>
<dbReference type="Pfam" id="PF13499">
    <property type="entry name" value="EF-hand_7"/>
    <property type="match status" value="1"/>
</dbReference>
<feature type="region of interest" description="Disordered" evidence="8">
    <location>
        <begin position="365"/>
        <end position="390"/>
    </location>
</feature>
<keyword evidence="4" id="KW-0106">Calcium</keyword>
<reference evidence="12" key="1">
    <citation type="submission" date="2022-02" db="EMBL/GenBank/DDBJ databases">
        <authorList>
            <person name="Giguere J D."/>
        </authorList>
    </citation>
    <scope>NUCLEOTIDE SEQUENCE</scope>
    <source>
        <strain evidence="12">CCAP 1055/1</strain>
    </source>
</reference>
<comment type="subcellular location">
    <subcellularLocation>
        <location evidence="1">Plastid</location>
        <location evidence="1">Chloroplast membrane</location>
        <topology evidence="1">Multi-pass membrane protein</topology>
    </subcellularLocation>
</comment>
<dbReference type="InterPro" id="IPR005691">
    <property type="entry name" value="Tic20"/>
</dbReference>
<feature type="coiled-coil region" evidence="7">
    <location>
        <begin position="58"/>
        <end position="85"/>
    </location>
</feature>
<dbReference type="Pfam" id="PF16166">
    <property type="entry name" value="TIC20"/>
    <property type="match status" value="1"/>
</dbReference>
<dbReference type="CDD" id="cd00051">
    <property type="entry name" value="EFh"/>
    <property type="match status" value="1"/>
</dbReference>
<dbReference type="SMART" id="SM00054">
    <property type="entry name" value="EFh"/>
    <property type="match status" value="2"/>
</dbReference>
<evidence type="ECO:0000256" key="5">
    <source>
        <dbReference type="ARBA" id="ARBA00022989"/>
    </source>
</evidence>
<name>A0A8J9X9B1_PHATR</name>
<evidence type="ECO:0000313" key="12">
    <source>
        <dbReference type="EMBL" id="CAG9294153.1"/>
    </source>
</evidence>
<feature type="transmembrane region" description="Helical" evidence="9">
    <location>
        <begin position="282"/>
        <end position="302"/>
    </location>
</feature>
<dbReference type="Gene3D" id="1.10.238.10">
    <property type="entry name" value="EF-hand"/>
    <property type="match status" value="1"/>
</dbReference>
<dbReference type="SUPFAM" id="SSF47473">
    <property type="entry name" value="EF-hand"/>
    <property type="match status" value="1"/>
</dbReference>
<dbReference type="GO" id="GO:0031969">
    <property type="term" value="C:chloroplast membrane"/>
    <property type="evidence" value="ECO:0007669"/>
    <property type="project" value="UniProtKB-SubCell"/>
</dbReference>
<accession>A0A8J9X9B1</accession>
<feature type="signal peptide" evidence="10">
    <location>
        <begin position="1"/>
        <end position="21"/>
    </location>
</feature>
<keyword evidence="6 9" id="KW-0472">Membrane</keyword>
<evidence type="ECO:0000256" key="1">
    <source>
        <dbReference type="ARBA" id="ARBA00004508"/>
    </source>
</evidence>
<comment type="similarity">
    <text evidence="2">Belongs to the Tic20 family.</text>
</comment>
<feature type="transmembrane region" description="Helical" evidence="9">
    <location>
        <begin position="250"/>
        <end position="270"/>
    </location>
</feature>
<evidence type="ECO:0000256" key="3">
    <source>
        <dbReference type="ARBA" id="ARBA00022692"/>
    </source>
</evidence>
<evidence type="ECO:0000256" key="2">
    <source>
        <dbReference type="ARBA" id="ARBA00009596"/>
    </source>
</evidence>
<dbReference type="PROSITE" id="PS50222">
    <property type="entry name" value="EF_HAND_2"/>
    <property type="match status" value="1"/>
</dbReference>
<feature type="domain" description="EF-hand" evidence="11">
    <location>
        <begin position="89"/>
        <end position="124"/>
    </location>
</feature>
<keyword evidence="5 9" id="KW-1133">Transmembrane helix</keyword>
<dbReference type="InterPro" id="IPR011992">
    <property type="entry name" value="EF-hand-dom_pair"/>
</dbReference>
<proteinExistence type="inferred from homology"/>
<feature type="coiled-coil region" evidence="7">
    <location>
        <begin position="165"/>
        <end position="199"/>
    </location>
</feature>
<keyword evidence="3 9" id="KW-0812">Transmembrane</keyword>
<evidence type="ECO:0000256" key="9">
    <source>
        <dbReference type="SAM" id="Phobius"/>
    </source>
</evidence>
<protein>
    <recommendedName>
        <fullName evidence="11">EF-hand domain-containing protein</fullName>
    </recommendedName>
</protein>
<dbReference type="PROSITE" id="PS00018">
    <property type="entry name" value="EF_HAND_1"/>
    <property type="match status" value="1"/>
</dbReference>
<feature type="chain" id="PRO_5035446146" description="EF-hand domain-containing protein" evidence="10">
    <location>
        <begin position="22"/>
        <end position="390"/>
    </location>
</feature>
<dbReference type="InterPro" id="IPR002048">
    <property type="entry name" value="EF_hand_dom"/>
</dbReference>
<evidence type="ECO:0000256" key="4">
    <source>
        <dbReference type="ARBA" id="ARBA00022837"/>
    </source>
</evidence>